<keyword evidence="9" id="KW-1185">Reference proteome</keyword>
<dbReference type="InterPro" id="IPR036388">
    <property type="entry name" value="WH-like_DNA-bd_sf"/>
</dbReference>
<comment type="caution">
    <text evidence="8">The sequence shown here is derived from an EMBL/GenBank/DDBJ whole genome shotgun (WGS) entry which is preliminary data.</text>
</comment>
<comment type="similarity">
    <text evidence="1">Belongs to the Fur family.</text>
</comment>
<dbReference type="InterPro" id="IPR002481">
    <property type="entry name" value="FUR"/>
</dbReference>
<evidence type="ECO:0000256" key="6">
    <source>
        <dbReference type="ARBA" id="ARBA00023163"/>
    </source>
</evidence>
<dbReference type="InterPro" id="IPR036390">
    <property type="entry name" value="WH_DNA-bd_sf"/>
</dbReference>
<dbReference type="GO" id="GO:1900376">
    <property type="term" value="P:regulation of secondary metabolite biosynthetic process"/>
    <property type="evidence" value="ECO:0007669"/>
    <property type="project" value="TreeGrafter"/>
</dbReference>
<evidence type="ECO:0000256" key="2">
    <source>
        <dbReference type="ARBA" id="ARBA00022491"/>
    </source>
</evidence>
<dbReference type="AlphaFoldDB" id="A0AAW9Q671"/>
<dbReference type="GO" id="GO:0008270">
    <property type="term" value="F:zinc ion binding"/>
    <property type="evidence" value="ECO:0007669"/>
    <property type="project" value="TreeGrafter"/>
</dbReference>
<name>A0AAW9Q671_9BURK</name>
<dbReference type="Gene3D" id="1.10.10.10">
    <property type="entry name" value="Winged helix-like DNA-binding domain superfamily/Winged helix DNA-binding domain"/>
    <property type="match status" value="1"/>
</dbReference>
<evidence type="ECO:0000256" key="7">
    <source>
        <dbReference type="PIRSR" id="PIRSR602481-1"/>
    </source>
</evidence>
<keyword evidence="3 7" id="KW-0862">Zinc</keyword>
<dbReference type="Gene3D" id="3.30.1490.190">
    <property type="match status" value="1"/>
</dbReference>
<feature type="binding site" evidence="7">
    <location>
        <position position="113"/>
    </location>
    <ligand>
        <name>Zn(2+)</name>
        <dbReference type="ChEBI" id="CHEBI:29105"/>
    </ligand>
</feature>
<proteinExistence type="inferred from homology"/>
<dbReference type="PANTHER" id="PTHR33202:SF7">
    <property type="entry name" value="FERRIC UPTAKE REGULATION PROTEIN"/>
    <property type="match status" value="1"/>
</dbReference>
<dbReference type="GO" id="GO:0000976">
    <property type="term" value="F:transcription cis-regulatory region binding"/>
    <property type="evidence" value="ECO:0007669"/>
    <property type="project" value="TreeGrafter"/>
</dbReference>
<evidence type="ECO:0000313" key="9">
    <source>
        <dbReference type="Proteomes" id="UP001336250"/>
    </source>
</evidence>
<dbReference type="InterPro" id="IPR043135">
    <property type="entry name" value="Fur_C"/>
</dbReference>
<evidence type="ECO:0000256" key="5">
    <source>
        <dbReference type="ARBA" id="ARBA00023125"/>
    </source>
</evidence>
<dbReference type="Pfam" id="PF01475">
    <property type="entry name" value="FUR"/>
    <property type="match status" value="1"/>
</dbReference>
<keyword evidence="7" id="KW-0479">Metal-binding</keyword>
<dbReference type="GO" id="GO:0003700">
    <property type="term" value="F:DNA-binding transcription factor activity"/>
    <property type="evidence" value="ECO:0007669"/>
    <property type="project" value="InterPro"/>
</dbReference>
<dbReference type="SUPFAM" id="SSF46785">
    <property type="entry name" value="Winged helix' DNA-binding domain"/>
    <property type="match status" value="1"/>
</dbReference>
<evidence type="ECO:0000256" key="1">
    <source>
        <dbReference type="ARBA" id="ARBA00007957"/>
    </source>
</evidence>
<dbReference type="Proteomes" id="UP001336250">
    <property type="component" value="Unassembled WGS sequence"/>
</dbReference>
<gene>
    <name evidence="8" type="ORF">V4F39_02430</name>
</gene>
<evidence type="ECO:0000256" key="4">
    <source>
        <dbReference type="ARBA" id="ARBA00023015"/>
    </source>
</evidence>
<keyword evidence="6" id="KW-0804">Transcription</keyword>
<accession>A0AAW9Q671</accession>
<dbReference type="EMBL" id="JAZIBG010000009">
    <property type="protein sequence ID" value="MEF7612750.1"/>
    <property type="molecule type" value="Genomic_DNA"/>
</dbReference>
<dbReference type="GO" id="GO:0045892">
    <property type="term" value="P:negative regulation of DNA-templated transcription"/>
    <property type="evidence" value="ECO:0007669"/>
    <property type="project" value="TreeGrafter"/>
</dbReference>
<dbReference type="RefSeq" id="WP_332287644.1">
    <property type="nucleotide sequence ID" value="NZ_JAZIBG010000009.1"/>
</dbReference>
<feature type="binding site" evidence="7">
    <location>
        <position position="149"/>
    </location>
    <ligand>
        <name>Zn(2+)</name>
        <dbReference type="ChEBI" id="CHEBI:29105"/>
    </ligand>
</feature>
<organism evidence="8 9">
    <name type="scientific">Aquincola agrisoli</name>
    <dbReference type="NCBI Taxonomy" id="3119538"/>
    <lineage>
        <taxon>Bacteria</taxon>
        <taxon>Pseudomonadati</taxon>
        <taxon>Pseudomonadota</taxon>
        <taxon>Betaproteobacteria</taxon>
        <taxon>Burkholderiales</taxon>
        <taxon>Sphaerotilaceae</taxon>
        <taxon>Aquincola</taxon>
    </lineage>
</organism>
<sequence length="161" mass="17209">MPARKSSRTSRDAQALEARREAHRQQLADAGLRVTAARLAVLEAVESAQAAVSHADIEAALAEPLDRVTLYRTLDSCVEAGLLTKSVGSDRVSRFALLSPNGGDHAEHAHFHCDDCGRVYCLPSRPPRPPAVPDGFAVEGVDLHVHGHCAACQPAPSGRHR</sequence>
<evidence type="ECO:0000313" key="8">
    <source>
        <dbReference type="EMBL" id="MEF7612750.1"/>
    </source>
</evidence>
<keyword evidence="2" id="KW-0678">Repressor</keyword>
<keyword evidence="5" id="KW-0238">DNA-binding</keyword>
<reference evidence="8 9" key="1">
    <citation type="submission" date="2024-02" db="EMBL/GenBank/DDBJ databases">
        <title>Genome sequence of Aquincola sp. MAHUQ-54.</title>
        <authorList>
            <person name="Huq M.A."/>
        </authorList>
    </citation>
    <scope>NUCLEOTIDE SEQUENCE [LARGE SCALE GENOMIC DNA]</scope>
    <source>
        <strain evidence="8 9">MAHUQ-54</strain>
    </source>
</reference>
<keyword evidence="4" id="KW-0805">Transcription regulation</keyword>
<feature type="binding site" evidence="7">
    <location>
        <position position="116"/>
    </location>
    <ligand>
        <name>Zn(2+)</name>
        <dbReference type="ChEBI" id="CHEBI:29105"/>
    </ligand>
</feature>
<dbReference type="PANTHER" id="PTHR33202">
    <property type="entry name" value="ZINC UPTAKE REGULATION PROTEIN"/>
    <property type="match status" value="1"/>
</dbReference>
<feature type="binding site" evidence="7">
    <location>
        <position position="152"/>
    </location>
    <ligand>
        <name>Zn(2+)</name>
        <dbReference type="ChEBI" id="CHEBI:29105"/>
    </ligand>
</feature>
<protein>
    <submittedName>
        <fullName evidence="8">Fur family transcriptional regulator</fullName>
    </submittedName>
</protein>
<comment type="cofactor">
    <cofactor evidence="7">
        <name>Zn(2+)</name>
        <dbReference type="ChEBI" id="CHEBI:29105"/>
    </cofactor>
    <text evidence="7">Binds 1 zinc ion per subunit.</text>
</comment>
<evidence type="ECO:0000256" key="3">
    <source>
        <dbReference type="ARBA" id="ARBA00022833"/>
    </source>
</evidence>